<keyword evidence="6" id="KW-1185">Reference proteome</keyword>
<dbReference type="Gene3D" id="3.10.110.10">
    <property type="entry name" value="Ubiquitin Conjugating Enzyme"/>
    <property type="match status" value="1"/>
</dbReference>
<evidence type="ECO:0000313" key="6">
    <source>
        <dbReference type="Proteomes" id="UP000652761"/>
    </source>
</evidence>
<dbReference type="Pfam" id="PF00179">
    <property type="entry name" value="UQ_con"/>
    <property type="match status" value="1"/>
</dbReference>
<sequence length="522" mass="57186">MEREWSASSSYGDLDVMEVTSLTGAAAASWSYNQQKRKRSQVVGHDVIEIDDDEDDPAAAISKSTSNNKSKQVMEGGITEKESDYNLAAKFDNLDLPPGVEASVPLWQRLSSETTTNRKVAPSKDWTKRIQHEWKILEKDLPAEAHEARVKATEANASANLADARCRRGASPHLASSPRRSPRPPSISQIRTGSRHSRNQFCANGTWGMQGQATEANSSQVQVMAPPQYLSFPQPTHSSILTGKALALTRAAAAECSWPSKLQETIFVRAYEERMDLLRAVIVGPAGTPYHDGLFFFDCFFPSNYPDMPPQVHYHSGGLRLNPNLYACGKVCLSLLGTWGGNGCEKWKSGKSTMLQVLVSIQALVLNAKPYFNEPGYEASANTAAGEKKSLAYNEETFLLSCNTMIYSLRRPPKASALVDHNFEDFVAGHFCKYGGAILLACRAYMDGTQVGCVVGDGVQAIDEGDKCLSSPFQNKLKKLFEELLMEFTVKGADCDVFLAQKAKAGLTKGKETFAPDTTLRL</sequence>
<dbReference type="PANTHER" id="PTHR46116">
    <property type="entry name" value="(E3-INDEPENDENT) E2 UBIQUITIN-CONJUGATING ENZYME"/>
    <property type="match status" value="1"/>
</dbReference>
<dbReference type="PANTHER" id="PTHR46116:SF41">
    <property type="entry name" value="UBIQUITIN-CONJUGATING ENZYME E2 25-RELATED"/>
    <property type="match status" value="1"/>
</dbReference>
<feature type="region of interest" description="Disordered" evidence="3">
    <location>
        <begin position="51"/>
        <end position="75"/>
    </location>
</feature>
<name>A0A843WY03_COLES</name>
<keyword evidence="1" id="KW-0808">Transferase</keyword>
<evidence type="ECO:0000313" key="5">
    <source>
        <dbReference type="EMBL" id="MQM08844.1"/>
    </source>
</evidence>
<feature type="compositionally biased region" description="Polar residues" evidence="3">
    <location>
        <begin position="62"/>
        <end position="71"/>
    </location>
</feature>
<gene>
    <name evidence="5" type="ORF">Taro_041704</name>
</gene>
<dbReference type="InterPro" id="IPR016135">
    <property type="entry name" value="UBQ-conjugating_enzyme/RWD"/>
</dbReference>
<dbReference type="SUPFAM" id="SSF54495">
    <property type="entry name" value="UBC-like"/>
    <property type="match status" value="1"/>
</dbReference>
<evidence type="ECO:0000259" key="4">
    <source>
        <dbReference type="PROSITE" id="PS50127"/>
    </source>
</evidence>
<keyword evidence="2" id="KW-0833">Ubl conjugation pathway</keyword>
<dbReference type="GO" id="GO:0061631">
    <property type="term" value="F:ubiquitin conjugating enzyme activity"/>
    <property type="evidence" value="ECO:0007669"/>
    <property type="project" value="TreeGrafter"/>
</dbReference>
<dbReference type="AlphaFoldDB" id="A0A843WY03"/>
<dbReference type="InterPro" id="IPR000608">
    <property type="entry name" value="UBC"/>
</dbReference>
<dbReference type="CDD" id="cd23837">
    <property type="entry name" value="UBCc_UBE2O"/>
    <property type="match status" value="1"/>
</dbReference>
<proteinExistence type="predicted"/>
<accession>A0A843WY03</accession>
<reference evidence="5" key="1">
    <citation type="submission" date="2017-07" db="EMBL/GenBank/DDBJ databases">
        <title>Taro Niue Genome Assembly and Annotation.</title>
        <authorList>
            <person name="Atibalentja N."/>
            <person name="Keating K."/>
            <person name="Fields C.J."/>
        </authorList>
    </citation>
    <scope>NUCLEOTIDE SEQUENCE</scope>
    <source>
        <strain evidence="5">Niue_2</strain>
        <tissue evidence="5">Leaf</tissue>
    </source>
</reference>
<dbReference type="EMBL" id="NMUH01004222">
    <property type="protein sequence ID" value="MQM08844.1"/>
    <property type="molecule type" value="Genomic_DNA"/>
</dbReference>
<dbReference type="PROSITE" id="PS50127">
    <property type="entry name" value="UBC_2"/>
    <property type="match status" value="1"/>
</dbReference>
<organism evidence="5 6">
    <name type="scientific">Colocasia esculenta</name>
    <name type="common">Wild taro</name>
    <name type="synonym">Arum esculentum</name>
    <dbReference type="NCBI Taxonomy" id="4460"/>
    <lineage>
        <taxon>Eukaryota</taxon>
        <taxon>Viridiplantae</taxon>
        <taxon>Streptophyta</taxon>
        <taxon>Embryophyta</taxon>
        <taxon>Tracheophyta</taxon>
        <taxon>Spermatophyta</taxon>
        <taxon>Magnoliopsida</taxon>
        <taxon>Liliopsida</taxon>
        <taxon>Araceae</taxon>
        <taxon>Aroideae</taxon>
        <taxon>Colocasieae</taxon>
        <taxon>Colocasia</taxon>
    </lineage>
</organism>
<comment type="caution">
    <text evidence="5">The sequence shown here is derived from an EMBL/GenBank/DDBJ whole genome shotgun (WGS) entry which is preliminary data.</text>
</comment>
<protein>
    <recommendedName>
        <fullName evidence="4">UBC core domain-containing protein</fullName>
    </recommendedName>
</protein>
<feature type="region of interest" description="Disordered" evidence="3">
    <location>
        <begin position="160"/>
        <end position="205"/>
    </location>
</feature>
<dbReference type="OrthoDB" id="47801at2759"/>
<evidence type="ECO:0000256" key="1">
    <source>
        <dbReference type="ARBA" id="ARBA00022679"/>
    </source>
</evidence>
<evidence type="ECO:0000256" key="2">
    <source>
        <dbReference type="ARBA" id="ARBA00022786"/>
    </source>
</evidence>
<dbReference type="SMART" id="SM00212">
    <property type="entry name" value="UBCc"/>
    <property type="match status" value="1"/>
</dbReference>
<evidence type="ECO:0000256" key="3">
    <source>
        <dbReference type="SAM" id="MobiDB-lite"/>
    </source>
</evidence>
<dbReference type="Proteomes" id="UP000652761">
    <property type="component" value="Unassembled WGS sequence"/>
</dbReference>
<feature type="domain" description="UBC core" evidence="4">
    <location>
        <begin position="246"/>
        <end position="404"/>
    </location>
</feature>